<evidence type="ECO:0000313" key="1">
    <source>
        <dbReference type="EMBL" id="QHT03073.1"/>
    </source>
</evidence>
<protein>
    <submittedName>
        <fullName evidence="1">Uncharacterized protein</fullName>
    </submittedName>
</protein>
<organism evidence="1">
    <name type="scientific">viral metagenome</name>
    <dbReference type="NCBI Taxonomy" id="1070528"/>
    <lineage>
        <taxon>unclassified sequences</taxon>
        <taxon>metagenomes</taxon>
        <taxon>organismal metagenomes</taxon>
    </lineage>
</organism>
<accession>A0A6C0CFJ7</accession>
<sequence length="78" mass="9337">MDELMHNFNKILDEKREEIIQIANNKKTRTVNNDKKMTQIEKDKLPVDISSTLRRINEAAEKKYKDSARYKKEINEQN</sequence>
<reference evidence="1" key="1">
    <citation type="journal article" date="2020" name="Nature">
        <title>Giant virus diversity and host interactions through global metagenomics.</title>
        <authorList>
            <person name="Schulz F."/>
            <person name="Roux S."/>
            <person name="Paez-Espino D."/>
            <person name="Jungbluth S."/>
            <person name="Walsh D.A."/>
            <person name="Denef V.J."/>
            <person name="McMahon K.D."/>
            <person name="Konstantinidis K.T."/>
            <person name="Eloe-Fadrosh E.A."/>
            <person name="Kyrpides N.C."/>
            <person name="Woyke T."/>
        </authorList>
    </citation>
    <scope>NUCLEOTIDE SEQUENCE</scope>
    <source>
        <strain evidence="1">GVMAG-M-3300020727-4</strain>
    </source>
</reference>
<proteinExistence type="predicted"/>
<dbReference type="AlphaFoldDB" id="A0A6C0CFJ7"/>
<name>A0A6C0CFJ7_9ZZZZ</name>
<dbReference type="EMBL" id="MN739405">
    <property type="protein sequence ID" value="QHT03073.1"/>
    <property type="molecule type" value="Genomic_DNA"/>
</dbReference>